<name>A0ABP9QQE3_9PSEU</name>
<protein>
    <submittedName>
        <fullName evidence="1">Uncharacterized protein</fullName>
    </submittedName>
</protein>
<reference evidence="2" key="1">
    <citation type="journal article" date="2019" name="Int. J. Syst. Evol. Microbiol.">
        <title>The Global Catalogue of Microorganisms (GCM) 10K type strain sequencing project: providing services to taxonomists for standard genome sequencing and annotation.</title>
        <authorList>
            <consortium name="The Broad Institute Genomics Platform"/>
            <consortium name="The Broad Institute Genome Sequencing Center for Infectious Disease"/>
            <person name="Wu L."/>
            <person name="Ma J."/>
        </authorList>
    </citation>
    <scope>NUCLEOTIDE SEQUENCE [LARGE SCALE GENOMIC DNA]</scope>
    <source>
        <strain evidence="2">JCM 18303</strain>
    </source>
</reference>
<comment type="caution">
    <text evidence="1">The sequence shown here is derived from an EMBL/GenBank/DDBJ whole genome shotgun (WGS) entry which is preliminary data.</text>
</comment>
<dbReference type="EMBL" id="BAABJP010000031">
    <property type="protein sequence ID" value="GAA5165622.1"/>
    <property type="molecule type" value="Genomic_DNA"/>
</dbReference>
<sequence>MDVRPVDEFVHFIVLNGHTADLLNEHVRKFEGDTCASCGKIWPCNMRRVAERALRRIGLVGPIRSSSLANMRSNYVIF</sequence>
<gene>
    <name evidence="1" type="ORF">GCM10023321_55850</name>
</gene>
<proteinExistence type="predicted"/>
<organism evidence="1 2">
    <name type="scientific">Pseudonocardia eucalypti</name>
    <dbReference type="NCBI Taxonomy" id="648755"/>
    <lineage>
        <taxon>Bacteria</taxon>
        <taxon>Bacillati</taxon>
        <taxon>Actinomycetota</taxon>
        <taxon>Actinomycetes</taxon>
        <taxon>Pseudonocardiales</taxon>
        <taxon>Pseudonocardiaceae</taxon>
        <taxon>Pseudonocardia</taxon>
    </lineage>
</organism>
<evidence type="ECO:0000313" key="2">
    <source>
        <dbReference type="Proteomes" id="UP001428817"/>
    </source>
</evidence>
<evidence type="ECO:0000313" key="1">
    <source>
        <dbReference type="EMBL" id="GAA5165622.1"/>
    </source>
</evidence>
<keyword evidence="2" id="KW-1185">Reference proteome</keyword>
<accession>A0ABP9QQE3</accession>
<dbReference type="Proteomes" id="UP001428817">
    <property type="component" value="Unassembled WGS sequence"/>
</dbReference>
<dbReference type="RefSeq" id="WP_185064992.1">
    <property type="nucleotide sequence ID" value="NZ_BAABJP010000031.1"/>
</dbReference>